<dbReference type="OrthoDB" id="341301at2"/>
<dbReference type="STRING" id="760011.Spico_0645"/>
<dbReference type="eggNOG" id="COG4974">
    <property type="taxonomic scope" value="Bacteria"/>
</dbReference>
<dbReference type="PROSITE" id="PS51898">
    <property type="entry name" value="TYR_RECOMBINASE"/>
    <property type="match status" value="1"/>
</dbReference>
<dbReference type="InterPro" id="IPR011010">
    <property type="entry name" value="DNA_brk_join_enz"/>
</dbReference>
<dbReference type="Gene3D" id="1.10.150.130">
    <property type="match status" value="1"/>
</dbReference>
<evidence type="ECO:0000313" key="8">
    <source>
        <dbReference type="EMBL" id="AEC01873.1"/>
    </source>
</evidence>
<dbReference type="Gene3D" id="1.10.443.10">
    <property type="entry name" value="Intergrase catalytic core"/>
    <property type="match status" value="1"/>
</dbReference>
<dbReference type="InterPro" id="IPR013762">
    <property type="entry name" value="Integrase-like_cat_sf"/>
</dbReference>
<protein>
    <submittedName>
        <fullName evidence="8">Tyrosine recombinase xerC</fullName>
    </submittedName>
</protein>
<dbReference type="InterPro" id="IPR004107">
    <property type="entry name" value="Integrase_SAM-like_N"/>
</dbReference>
<dbReference type="InterPro" id="IPR010998">
    <property type="entry name" value="Integrase_recombinase_N"/>
</dbReference>
<dbReference type="GO" id="GO:0006310">
    <property type="term" value="P:DNA recombination"/>
    <property type="evidence" value="ECO:0007669"/>
    <property type="project" value="UniProtKB-KW"/>
</dbReference>
<keyword evidence="4" id="KW-0233">DNA recombination</keyword>
<accession>F4GKW0</accession>
<evidence type="ECO:0000256" key="4">
    <source>
        <dbReference type="ARBA" id="ARBA00023172"/>
    </source>
</evidence>
<dbReference type="HOGENOM" id="CLU_027562_9_6_12"/>
<feature type="domain" description="Tyr recombinase" evidence="6">
    <location>
        <begin position="108"/>
        <end position="300"/>
    </location>
</feature>
<dbReference type="RefSeq" id="WP_013739269.1">
    <property type="nucleotide sequence ID" value="NC_015436.1"/>
</dbReference>
<sequence length="310" mass="35827">MNHQVFEEYCDYIRNVKGLSAHTEKAYRHDLFVFGEFLEKFSISVHDVSPSDIRSFLVWLPERRKDFSPGTVQRLKSTINGFYTYVVRRGKIEKNPVALISLRSASRRLPTVLEKSETERLLNLPWNDFSSLRDVLILNLLYSTGCRRSELLAIDVDDLETGQERILIHGKGGRERYVFLTPRVTKLLGKYLSERKELLSRLEPAEKEGADWNALLLSNGRRKGKRLSTGIITSIFGKYKRELEIHKAFTPHVLRHTFATHLLDNDAGIRTVQELLGHVNLSTTQIYTHVSAERLRKVYDACHPHGRKKE</sequence>
<name>F4GKW0_PARC1</name>
<dbReference type="GO" id="GO:0003677">
    <property type="term" value="F:DNA binding"/>
    <property type="evidence" value="ECO:0007669"/>
    <property type="project" value="UniProtKB-UniRule"/>
</dbReference>
<comment type="similarity">
    <text evidence="1">Belongs to the 'phage' integrase family.</text>
</comment>
<dbReference type="KEGG" id="scc:Spico_0645"/>
<evidence type="ECO:0000256" key="1">
    <source>
        <dbReference type="ARBA" id="ARBA00008857"/>
    </source>
</evidence>
<dbReference type="PROSITE" id="PS51900">
    <property type="entry name" value="CB"/>
    <property type="match status" value="1"/>
</dbReference>
<evidence type="ECO:0000259" key="7">
    <source>
        <dbReference type="PROSITE" id="PS51900"/>
    </source>
</evidence>
<organism evidence="8 9">
    <name type="scientific">Parasphaerochaeta coccoides (strain ATCC BAA-1237 / DSM 17374 / SPN1)</name>
    <name type="common">Sphaerochaeta coccoides</name>
    <dbReference type="NCBI Taxonomy" id="760011"/>
    <lineage>
        <taxon>Bacteria</taxon>
        <taxon>Pseudomonadati</taxon>
        <taxon>Spirochaetota</taxon>
        <taxon>Spirochaetia</taxon>
        <taxon>Spirochaetales</taxon>
        <taxon>Sphaerochaetaceae</taxon>
        <taxon>Parasphaerochaeta</taxon>
    </lineage>
</organism>
<keyword evidence="3 5" id="KW-0238">DNA-binding</keyword>
<keyword evidence="2" id="KW-0229">DNA integration</keyword>
<feature type="domain" description="Core-binding (CB)" evidence="7">
    <location>
        <begin position="1"/>
        <end position="87"/>
    </location>
</feature>
<proteinExistence type="inferred from homology"/>
<dbReference type="SUPFAM" id="SSF56349">
    <property type="entry name" value="DNA breaking-rejoining enzymes"/>
    <property type="match status" value="1"/>
</dbReference>
<dbReference type="GO" id="GO:0015074">
    <property type="term" value="P:DNA integration"/>
    <property type="evidence" value="ECO:0007669"/>
    <property type="project" value="UniProtKB-KW"/>
</dbReference>
<dbReference type="PANTHER" id="PTHR30349:SF41">
    <property type="entry name" value="INTEGRASE_RECOMBINASE PROTEIN MJ0367-RELATED"/>
    <property type="match status" value="1"/>
</dbReference>
<dbReference type="InterPro" id="IPR050090">
    <property type="entry name" value="Tyrosine_recombinase_XerCD"/>
</dbReference>
<dbReference type="InterPro" id="IPR002104">
    <property type="entry name" value="Integrase_catalytic"/>
</dbReference>
<dbReference type="Pfam" id="PF00589">
    <property type="entry name" value="Phage_integrase"/>
    <property type="match status" value="1"/>
</dbReference>
<evidence type="ECO:0000256" key="3">
    <source>
        <dbReference type="ARBA" id="ARBA00023125"/>
    </source>
</evidence>
<reference evidence="9" key="1">
    <citation type="submission" date="2011-04" db="EMBL/GenBank/DDBJ databases">
        <title>The complete genome of Spirochaeta coccoides DSM 17374.</title>
        <authorList>
            <person name="Lucas S."/>
            <person name="Copeland A."/>
            <person name="Lapidus A."/>
            <person name="Bruce D."/>
            <person name="Goodwin L."/>
            <person name="Pitluck S."/>
            <person name="Peters L."/>
            <person name="Kyrpides N."/>
            <person name="Mavromatis K."/>
            <person name="Pagani I."/>
            <person name="Ivanova N."/>
            <person name="Ovchinnikova G."/>
            <person name="Lu M."/>
            <person name="Detter J.C."/>
            <person name="Tapia R."/>
            <person name="Han C."/>
            <person name="Land M."/>
            <person name="Hauser L."/>
            <person name="Markowitz V."/>
            <person name="Cheng J.-F."/>
            <person name="Hugenholtz P."/>
            <person name="Woyke T."/>
            <person name="Wu D."/>
            <person name="Spring S."/>
            <person name="Schroeder M."/>
            <person name="Brambilla E."/>
            <person name="Klenk H.-P."/>
            <person name="Eisen J.A."/>
        </authorList>
    </citation>
    <scope>NUCLEOTIDE SEQUENCE [LARGE SCALE GENOMIC DNA]</scope>
    <source>
        <strain evidence="9">ATCC BAA-1237 / DSM 17374 / SPN1</strain>
    </source>
</reference>
<dbReference type="EMBL" id="CP002659">
    <property type="protein sequence ID" value="AEC01873.1"/>
    <property type="molecule type" value="Genomic_DNA"/>
</dbReference>
<dbReference type="Pfam" id="PF02899">
    <property type="entry name" value="Phage_int_SAM_1"/>
    <property type="match status" value="1"/>
</dbReference>
<gene>
    <name evidence="8" type="ordered locus">Spico_0645</name>
</gene>
<dbReference type="AlphaFoldDB" id="F4GKW0"/>
<evidence type="ECO:0000313" key="9">
    <source>
        <dbReference type="Proteomes" id="UP000007939"/>
    </source>
</evidence>
<evidence type="ECO:0000259" key="6">
    <source>
        <dbReference type="PROSITE" id="PS51898"/>
    </source>
</evidence>
<dbReference type="PANTHER" id="PTHR30349">
    <property type="entry name" value="PHAGE INTEGRASE-RELATED"/>
    <property type="match status" value="1"/>
</dbReference>
<evidence type="ECO:0000256" key="2">
    <source>
        <dbReference type="ARBA" id="ARBA00022908"/>
    </source>
</evidence>
<dbReference type="InterPro" id="IPR044068">
    <property type="entry name" value="CB"/>
</dbReference>
<keyword evidence="9" id="KW-1185">Reference proteome</keyword>
<reference evidence="8 9" key="2">
    <citation type="journal article" date="2012" name="Stand. Genomic Sci.">
        <title>Complete genome sequence of the termite hindgut bacterium Spirochaeta coccoides type strain (SPN1(T)), reclassification in the genus Sphaerochaeta as Sphaerochaeta coccoides comb. nov. and emendations of the family Spirochaetaceae and the genus Sphaerochaeta.</title>
        <authorList>
            <person name="Abt B."/>
            <person name="Han C."/>
            <person name="Scheuner C."/>
            <person name="Lu M."/>
            <person name="Lapidus A."/>
            <person name="Nolan M."/>
            <person name="Lucas S."/>
            <person name="Hammon N."/>
            <person name="Deshpande S."/>
            <person name="Cheng J.F."/>
            <person name="Tapia R."/>
            <person name="Goodwin L.A."/>
            <person name="Pitluck S."/>
            <person name="Liolios K."/>
            <person name="Pagani I."/>
            <person name="Ivanova N."/>
            <person name="Mavromatis K."/>
            <person name="Mikhailova N."/>
            <person name="Huntemann M."/>
            <person name="Pati A."/>
            <person name="Chen A."/>
            <person name="Palaniappan K."/>
            <person name="Land M."/>
            <person name="Hauser L."/>
            <person name="Brambilla E.M."/>
            <person name="Rohde M."/>
            <person name="Spring S."/>
            <person name="Gronow S."/>
            <person name="Goker M."/>
            <person name="Woyke T."/>
            <person name="Bristow J."/>
            <person name="Eisen J.A."/>
            <person name="Markowitz V."/>
            <person name="Hugenholtz P."/>
            <person name="Kyrpides N.C."/>
            <person name="Klenk H.P."/>
            <person name="Detter J.C."/>
        </authorList>
    </citation>
    <scope>NUCLEOTIDE SEQUENCE [LARGE SCALE GENOMIC DNA]</scope>
    <source>
        <strain evidence="9">ATCC BAA-1237 / DSM 17374 / SPN1</strain>
    </source>
</reference>
<dbReference type="Proteomes" id="UP000007939">
    <property type="component" value="Chromosome"/>
</dbReference>
<evidence type="ECO:0000256" key="5">
    <source>
        <dbReference type="PROSITE-ProRule" id="PRU01248"/>
    </source>
</evidence>